<gene>
    <name evidence="4" type="ORF">ACFPIE_05705</name>
</gene>
<dbReference type="Proteomes" id="UP001596152">
    <property type="component" value="Unassembled WGS sequence"/>
</dbReference>
<comment type="caution">
    <text evidence="4">The sequence shown here is derived from an EMBL/GenBank/DDBJ whole genome shotgun (WGS) entry which is preliminary data.</text>
</comment>
<dbReference type="RefSeq" id="WP_374039485.1">
    <property type="nucleotide sequence ID" value="NZ_CP169083.1"/>
</dbReference>
<proteinExistence type="predicted"/>
<dbReference type="PANTHER" id="PTHR43037">
    <property type="entry name" value="UNNAMED PRODUCT-RELATED"/>
    <property type="match status" value="1"/>
</dbReference>
<dbReference type="InterPro" id="IPR029058">
    <property type="entry name" value="AB_hydrolase_fold"/>
</dbReference>
<feature type="compositionally biased region" description="Basic residues" evidence="3">
    <location>
        <begin position="36"/>
        <end position="48"/>
    </location>
</feature>
<dbReference type="EMBL" id="JBHSLF010000013">
    <property type="protein sequence ID" value="MFC5343403.1"/>
    <property type="molecule type" value="Genomic_DNA"/>
</dbReference>
<dbReference type="SUPFAM" id="SSF53474">
    <property type="entry name" value="alpha/beta-Hydrolases"/>
    <property type="match status" value="1"/>
</dbReference>
<feature type="compositionally biased region" description="Low complexity" evidence="3">
    <location>
        <begin position="49"/>
        <end position="62"/>
    </location>
</feature>
<dbReference type="Pfam" id="PF10503">
    <property type="entry name" value="Esterase_PHB"/>
    <property type="match status" value="1"/>
</dbReference>
<dbReference type="InterPro" id="IPR050955">
    <property type="entry name" value="Plant_Biomass_Hydrol_Est"/>
</dbReference>
<dbReference type="NCBIfam" id="TIGR01840">
    <property type="entry name" value="esterase_phb"/>
    <property type="match status" value="1"/>
</dbReference>
<evidence type="ECO:0000256" key="1">
    <source>
        <dbReference type="ARBA" id="ARBA00022729"/>
    </source>
</evidence>
<protein>
    <submittedName>
        <fullName evidence="4">Alpha/beta hydrolase family esterase</fullName>
    </submittedName>
</protein>
<reference evidence="5" key="1">
    <citation type="journal article" date="2019" name="Int. J. Syst. Evol. Microbiol.">
        <title>The Global Catalogue of Microorganisms (GCM) 10K type strain sequencing project: providing services to taxonomists for standard genome sequencing and annotation.</title>
        <authorList>
            <consortium name="The Broad Institute Genomics Platform"/>
            <consortium name="The Broad Institute Genome Sequencing Center for Infectious Disease"/>
            <person name="Wu L."/>
            <person name="Ma J."/>
        </authorList>
    </citation>
    <scope>NUCLEOTIDE SEQUENCE [LARGE SCALE GENOMIC DNA]</scope>
    <source>
        <strain evidence="5">JCM 12125</strain>
    </source>
</reference>
<dbReference type="InterPro" id="IPR010126">
    <property type="entry name" value="Esterase_phb"/>
</dbReference>
<dbReference type="PANTHER" id="PTHR43037:SF1">
    <property type="entry name" value="BLL1128 PROTEIN"/>
    <property type="match status" value="1"/>
</dbReference>
<organism evidence="4 5">
    <name type="scientific">Brevundimonas staleyi</name>
    <dbReference type="NCBI Taxonomy" id="74326"/>
    <lineage>
        <taxon>Bacteria</taxon>
        <taxon>Pseudomonadati</taxon>
        <taxon>Pseudomonadota</taxon>
        <taxon>Alphaproteobacteria</taxon>
        <taxon>Caulobacterales</taxon>
        <taxon>Caulobacteraceae</taxon>
        <taxon>Brevundimonas</taxon>
    </lineage>
</organism>
<keyword evidence="5" id="KW-1185">Reference proteome</keyword>
<accession>A0ABW0FT10</accession>
<name>A0ABW0FT10_9CAUL</name>
<evidence type="ECO:0000313" key="5">
    <source>
        <dbReference type="Proteomes" id="UP001596152"/>
    </source>
</evidence>
<feature type="region of interest" description="Disordered" evidence="3">
    <location>
        <begin position="34"/>
        <end position="69"/>
    </location>
</feature>
<dbReference type="GO" id="GO:0016787">
    <property type="term" value="F:hydrolase activity"/>
    <property type="evidence" value="ECO:0007669"/>
    <property type="project" value="UniProtKB-KW"/>
</dbReference>
<sequence>MKRPFRALFKLSAAARKGSLSTAVALQRLALAATPKSKRAKRKPKALAKPRPVARAAPRPAAGSFVDGHFTGPQGTMDYKLYTPLGSTRRTLPLVVMLHGCTQSAGDFAAGTGMNAVADELGFLVLYPQQSASANFARCWNWHRPGDQKRGAGEPALVAALTRHVIDLCQAHPDRVYVAGLSAGGAAAAIIGAAYPDLYGAVGVHSGLARGEIGTLSAAMSAMRHGVAPGVAGAKTSRPPPTIVFHGDQDNIVHPSNAGGFLLHLQRSSATPLLSRAEQGRSPGGRAYTRTLYRHGATDVRLEDWTVHGGGHGWSGGRAFASCTDPAGPDASRAIARFLLARRRPTPKGISRV</sequence>
<evidence type="ECO:0000256" key="3">
    <source>
        <dbReference type="SAM" id="MobiDB-lite"/>
    </source>
</evidence>
<evidence type="ECO:0000256" key="2">
    <source>
        <dbReference type="ARBA" id="ARBA00022801"/>
    </source>
</evidence>
<evidence type="ECO:0000313" key="4">
    <source>
        <dbReference type="EMBL" id="MFC5343403.1"/>
    </source>
</evidence>
<dbReference type="Gene3D" id="3.40.50.1820">
    <property type="entry name" value="alpha/beta hydrolase"/>
    <property type="match status" value="1"/>
</dbReference>
<keyword evidence="2 4" id="KW-0378">Hydrolase</keyword>
<keyword evidence="1" id="KW-0732">Signal</keyword>